<evidence type="ECO:0000313" key="1">
    <source>
        <dbReference type="EMBL" id="MCI81786.1"/>
    </source>
</evidence>
<name>A0A392V0J6_9FABA</name>
<accession>A0A392V0J6</accession>
<reference evidence="1 2" key="1">
    <citation type="journal article" date="2018" name="Front. Plant Sci.">
        <title>Red Clover (Trifolium pratense) and Zigzag Clover (T. medium) - A Picture of Genomic Similarities and Differences.</title>
        <authorList>
            <person name="Dluhosova J."/>
            <person name="Istvanek J."/>
            <person name="Nedelnik J."/>
            <person name="Repkova J."/>
        </authorList>
    </citation>
    <scope>NUCLEOTIDE SEQUENCE [LARGE SCALE GENOMIC DNA]</scope>
    <source>
        <strain evidence="2">cv. 10/8</strain>
        <tissue evidence="1">Leaf</tissue>
    </source>
</reference>
<dbReference type="AlphaFoldDB" id="A0A392V0J6"/>
<proteinExistence type="predicted"/>
<comment type="caution">
    <text evidence="1">The sequence shown here is derived from an EMBL/GenBank/DDBJ whole genome shotgun (WGS) entry which is preliminary data.</text>
</comment>
<protein>
    <submittedName>
        <fullName evidence="1">Uncharacterized protein</fullName>
    </submittedName>
</protein>
<dbReference type="EMBL" id="LXQA011027504">
    <property type="protein sequence ID" value="MCI81786.1"/>
    <property type="molecule type" value="Genomic_DNA"/>
</dbReference>
<organism evidence="1 2">
    <name type="scientific">Trifolium medium</name>
    <dbReference type="NCBI Taxonomy" id="97028"/>
    <lineage>
        <taxon>Eukaryota</taxon>
        <taxon>Viridiplantae</taxon>
        <taxon>Streptophyta</taxon>
        <taxon>Embryophyta</taxon>
        <taxon>Tracheophyta</taxon>
        <taxon>Spermatophyta</taxon>
        <taxon>Magnoliopsida</taxon>
        <taxon>eudicotyledons</taxon>
        <taxon>Gunneridae</taxon>
        <taxon>Pentapetalae</taxon>
        <taxon>rosids</taxon>
        <taxon>fabids</taxon>
        <taxon>Fabales</taxon>
        <taxon>Fabaceae</taxon>
        <taxon>Papilionoideae</taxon>
        <taxon>50 kb inversion clade</taxon>
        <taxon>NPAAA clade</taxon>
        <taxon>Hologalegina</taxon>
        <taxon>IRL clade</taxon>
        <taxon>Trifolieae</taxon>
        <taxon>Trifolium</taxon>
    </lineage>
</organism>
<evidence type="ECO:0000313" key="2">
    <source>
        <dbReference type="Proteomes" id="UP000265520"/>
    </source>
</evidence>
<dbReference type="Proteomes" id="UP000265520">
    <property type="component" value="Unassembled WGS sequence"/>
</dbReference>
<keyword evidence="2" id="KW-1185">Reference proteome</keyword>
<feature type="non-terminal residue" evidence="1">
    <location>
        <position position="17"/>
    </location>
</feature>
<sequence>MLSGNRYWETEEACASR</sequence>